<evidence type="ECO:0000256" key="4">
    <source>
        <dbReference type="ARBA" id="ARBA00022723"/>
    </source>
</evidence>
<gene>
    <name evidence="9" type="ORF">BEMITA_LOCUS2182</name>
</gene>
<keyword evidence="4" id="KW-0479">Metal-binding</keyword>
<evidence type="ECO:0000313" key="10">
    <source>
        <dbReference type="Proteomes" id="UP001152759"/>
    </source>
</evidence>
<organism evidence="9 10">
    <name type="scientific">Bemisia tabaci</name>
    <name type="common">Sweetpotato whitefly</name>
    <name type="synonym">Aleurodes tabaci</name>
    <dbReference type="NCBI Taxonomy" id="7038"/>
    <lineage>
        <taxon>Eukaryota</taxon>
        <taxon>Metazoa</taxon>
        <taxon>Ecdysozoa</taxon>
        <taxon>Arthropoda</taxon>
        <taxon>Hexapoda</taxon>
        <taxon>Insecta</taxon>
        <taxon>Pterygota</taxon>
        <taxon>Neoptera</taxon>
        <taxon>Paraneoptera</taxon>
        <taxon>Hemiptera</taxon>
        <taxon>Sternorrhyncha</taxon>
        <taxon>Aleyrodoidea</taxon>
        <taxon>Aleyrodidae</taxon>
        <taxon>Aleyrodinae</taxon>
        <taxon>Bemisia</taxon>
    </lineage>
</organism>
<proteinExistence type="inferred from homology"/>
<dbReference type="PROSITE" id="PS51405">
    <property type="entry name" value="HEME_HALOPEROXIDASE"/>
    <property type="match status" value="1"/>
</dbReference>
<dbReference type="GO" id="GO:0004601">
    <property type="term" value="F:peroxidase activity"/>
    <property type="evidence" value="ECO:0007669"/>
    <property type="project" value="UniProtKB-KW"/>
</dbReference>
<feature type="domain" description="Heme haloperoxidase family profile" evidence="8">
    <location>
        <begin position="1"/>
        <end position="184"/>
    </location>
</feature>
<evidence type="ECO:0000256" key="3">
    <source>
        <dbReference type="ARBA" id="ARBA00022617"/>
    </source>
</evidence>
<dbReference type="Gene3D" id="1.10.489.10">
    <property type="entry name" value="Chloroperoxidase-like"/>
    <property type="match status" value="1"/>
</dbReference>
<evidence type="ECO:0000256" key="2">
    <source>
        <dbReference type="ARBA" id="ARBA00022559"/>
    </source>
</evidence>
<evidence type="ECO:0000256" key="5">
    <source>
        <dbReference type="ARBA" id="ARBA00023002"/>
    </source>
</evidence>
<sequence length="301" mass="33652">MGLDLATFLSVYGAAFDGNLTHFSIHNMSKPGLSGSHNNYESDASPTRCDFFKCGRSAFKLQPDQYKAMYDLGENITLSGLEKLRVARFQDSINTNPYFFNGIFSGVLVQPAAYTFIYRFMANKSSEFPEGYLNRDVLGSFFSVRTENGSFIYTPGHERIPDNWYKRALDDPYTIPFFLLDVVKMAVNHPQFLSVGGNTNGVNTFTGVDPGNLTDGVYNIKNLLDPKNLMCFSLQLSQQGPQPLFQQLGITFNAAVAAIARLFGNLTSKFGCPQLIIDPVLYEGYLMNYPGWMRSLQSTVR</sequence>
<keyword evidence="3" id="KW-0349">Heme</keyword>
<evidence type="ECO:0000256" key="1">
    <source>
        <dbReference type="ARBA" id="ARBA00001970"/>
    </source>
</evidence>
<reference evidence="9" key="1">
    <citation type="submission" date="2021-12" db="EMBL/GenBank/DDBJ databases">
        <authorList>
            <person name="King R."/>
        </authorList>
    </citation>
    <scope>NUCLEOTIDE SEQUENCE</scope>
</reference>
<dbReference type="AlphaFoldDB" id="A0A9P0EWZ3"/>
<comment type="similarity">
    <text evidence="7">Belongs to the chloroperoxidase family.</text>
</comment>
<protein>
    <recommendedName>
        <fullName evidence="8">Heme haloperoxidase family profile domain-containing protein</fullName>
    </recommendedName>
</protein>
<dbReference type="EMBL" id="OU963871">
    <property type="protein sequence ID" value="CAH0382666.1"/>
    <property type="molecule type" value="Genomic_DNA"/>
</dbReference>
<dbReference type="SUPFAM" id="SSF47571">
    <property type="entry name" value="Cloroperoxidase"/>
    <property type="match status" value="1"/>
</dbReference>
<keyword evidence="5" id="KW-0560">Oxidoreductase</keyword>
<accession>A0A9P0EWZ3</accession>
<dbReference type="PANTHER" id="PTHR33577:SF1">
    <property type="entry name" value="HEME HALOPEROXIDASE FAMILY PROFILE DOMAIN-CONTAINING PROTEIN"/>
    <property type="match status" value="1"/>
</dbReference>
<dbReference type="InterPro" id="IPR000028">
    <property type="entry name" value="Chloroperoxidase"/>
</dbReference>
<evidence type="ECO:0000259" key="8">
    <source>
        <dbReference type="PROSITE" id="PS51405"/>
    </source>
</evidence>
<dbReference type="PANTHER" id="PTHR33577">
    <property type="entry name" value="STERIGMATOCYSTIN BIOSYNTHESIS PEROXIDASE STCC-RELATED"/>
    <property type="match status" value="1"/>
</dbReference>
<keyword evidence="10" id="KW-1185">Reference proteome</keyword>
<keyword evidence="6" id="KW-0408">Iron</keyword>
<evidence type="ECO:0000313" key="9">
    <source>
        <dbReference type="EMBL" id="CAH0382666.1"/>
    </source>
</evidence>
<evidence type="ECO:0000256" key="7">
    <source>
        <dbReference type="ARBA" id="ARBA00025795"/>
    </source>
</evidence>
<name>A0A9P0EWZ3_BEMTA</name>
<comment type="cofactor">
    <cofactor evidence="1">
        <name>heme b</name>
        <dbReference type="ChEBI" id="CHEBI:60344"/>
    </cofactor>
</comment>
<dbReference type="Proteomes" id="UP001152759">
    <property type="component" value="Chromosome 10"/>
</dbReference>
<dbReference type="GO" id="GO:0046872">
    <property type="term" value="F:metal ion binding"/>
    <property type="evidence" value="ECO:0007669"/>
    <property type="project" value="UniProtKB-KW"/>
</dbReference>
<dbReference type="InterPro" id="IPR036851">
    <property type="entry name" value="Chloroperoxidase-like_sf"/>
</dbReference>
<dbReference type="Pfam" id="PF01328">
    <property type="entry name" value="Peroxidase_2"/>
    <property type="match status" value="1"/>
</dbReference>
<keyword evidence="2" id="KW-0575">Peroxidase</keyword>
<evidence type="ECO:0000256" key="6">
    <source>
        <dbReference type="ARBA" id="ARBA00023004"/>
    </source>
</evidence>